<comment type="caution">
    <text evidence="2">The sequence shown here is derived from an EMBL/GenBank/DDBJ whole genome shotgun (WGS) entry which is preliminary data.</text>
</comment>
<sequence length="347" mass="37903">MNVGKGASEVLLEVVAAPFEIGAEIRGKIDIMEGAAKVLINGARVAEFAGTESASLGSVTGQLSVFTGFLSACSIFERGGFWVSLIGKKEPVSSKKVAGEVFLTAANVAETTLWLSKRGLFDLGPAAGPIEIAKNIILIPVSLCTIWSASDEIVKAGKTIEDKEAKVSKWADRKRLSILERKDYAQTKIDALSDEIVKIAKEKIDAERTGLSPEDEEQFKNRFAPLMKKHNRWVEIQRREDKFDKLCDFKIENHGKILDVAKHNKGKIQTKNWLIIANSVMKLALGILGLVIVLASITAVWVLALAAALWTATHIIGLAKELFDLRPVNKQLQIPSVETKMMAADLS</sequence>
<protein>
    <submittedName>
        <fullName evidence="2">Membrane protein</fullName>
    </submittedName>
</protein>
<keyword evidence="3" id="KW-1185">Reference proteome</keyword>
<evidence type="ECO:0000313" key="3">
    <source>
        <dbReference type="Proteomes" id="UP000031552"/>
    </source>
</evidence>
<keyword evidence="1" id="KW-0472">Membrane</keyword>
<dbReference type="AlphaFoldDB" id="A0A090CXU9"/>
<reference evidence="2" key="1">
    <citation type="submission" date="2013-12" db="EMBL/GenBank/DDBJ databases">
        <authorList>
            <person name="Linke B."/>
        </authorList>
    </citation>
    <scope>NUCLEOTIDE SEQUENCE [LARGE SCALE GENOMIC DNA]</scope>
    <source>
        <strain evidence="2">CRIB-18</strain>
    </source>
</reference>
<dbReference type="RefSeq" id="WP_041016549.1">
    <property type="nucleotide sequence ID" value="NZ_CCEJ010000001.1"/>
</dbReference>
<accession>A0A090CXU9</accession>
<gene>
    <name evidence="2" type="ORF">CSEC_0213</name>
</gene>
<keyword evidence="1" id="KW-0812">Transmembrane</keyword>
<dbReference type="EMBL" id="CCEJ010000001">
    <property type="protein sequence ID" value="CDR33052.1"/>
    <property type="molecule type" value="Genomic_DNA"/>
</dbReference>
<evidence type="ECO:0000256" key="1">
    <source>
        <dbReference type="SAM" id="Phobius"/>
    </source>
</evidence>
<dbReference type="Proteomes" id="UP000031552">
    <property type="component" value="Unassembled WGS sequence"/>
</dbReference>
<organism evidence="2 3">
    <name type="scientific">Candidatus Criblamydia sequanensis CRIB-18</name>
    <dbReference type="NCBI Taxonomy" id="1437425"/>
    <lineage>
        <taxon>Bacteria</taxon>
        <taxon>Pseudomonadati</taxon>
        <taxon>Chlamydiota</taxon>
        <taxon>Chlamydiia</taxon>
        <taxon>Parachlamydiales</taxon>
        <taxon>Candidatus Criblamydiaceae</taxon>
        <taxon>Candidatus Criblamydia</taxon>
    </lineage>
</organism>
<reference evidence="2" key="2">
    <citation type="submission" date="2014-09" db="EMBL/GenBank/DDBJ databases">
        <title>Criblamydia sequanensis harbors a mega-plasmid encoding arsenite resistance.</title>
        <authorList>
            <person name="Bertelli C."/>
            <person name="Goesmann A."/>
            <person name="Greub G."/>
        </authorList>
    </citation>
    <scope>NUCLEOTIDE SEQUENCE [LARGE SCALE GENOMIC DNA]</scope>
    <source>
        <strain evidence="2">CRIB-18</strain>
    </source>
</reference>
<feature type="transmembrane region" description="Helical" evidence="1">
    <location>
        <begin position="273"/>
        <end position="294"/>
    </location>
</feature>
<keyword evidence="1" id="KW-1133">Transmembrane helix</keyword>
<name>A0A090CXU9_9BACT</name>
<proteinExistence type="predicted"/>
<evidence type="ECO:0000313" key="2">
    <source>
        <dbReference type="EMBL" id="CDR33052.1"/>
    </source>
</evidence>
<dbReference type="eggNOG" id="ENOG502ZMDK">
    <property type="taxonomic scope" value="Bacteria"/>
</dbReference>